<dbReference type="SUPFAM" id="SSF52218">
    <property type="entry name" value="Flavoproteins"/>
    <property type="match status" value="1"/>
</dbReference>
<dbReference type="EMBL" id="JAQMWT010000357">
    <property type="protein sequence ID" value="KAJ8603308.1"/>
    <property type="molecule type" value="Genomic_DNA"/>
</dbReference>
<dbReference type="InterPro" id="IPR029039">
    <property type="entry name" value="Flavoprotein-like_sf"/>
</dbReference>
<accession>A0AAD7UDL7</accession>
<dbReference type="Proteomes" id="UP001230188">
    <property type="component" value="Unassembled WGS sequence"/>
</dbReference>
<dbReference type="Gene3D" id="3.40.50.360">
    <property type="match status" value="1"/>
</dbReference>
<organism evidence="2 3">
    <name type="scientific">Chrysophaeum taylorii</name>
    <dbReference type="NCBI Taxonomy" id="2483200"/>
    <lineage>
        <taxon>Eukaryota</taxon>
        <taxon>Sar</taxon>
        <taxon>Stramenopiles</taxon>
        <taxon>Ochrophyta</taxon>
        <taxon>Pelagophyceae</taxon>
        <taxon>Pelagomonadales</taxon>
        <taxon>Pelagomonadaceae</taxon>
        <taxon>Chrysophaeum</taxon>
    </lineage>
</organism>
<gene>
    <name evidence="2" type="ORF">CTAYLR_009018</name>
</gene>
<dbReference type="AlphaFoldDB" id="A0AAD7UDL7"/>
<proteinExistence type="predicted"/>
<evidence type="ECO:0000313" key="3">
    <source>
        <dbReference type="Proteomes" id="UP001230188"/>
    </source>
</evidence>
<dbReference type="GO" id="GO:0010181">
    <property type="term" value="F:FMN binding"/>
    <property type="evidence" value="ECO:0007669"/>
    <property type="project" value="TreeGrafter"/>
</dbReference>
<sequence length="239" mass="24723">MMTSSLRALNRVRCMSTAAANLRDPVIGVISGSARSGSFNTTLAKAAGKMAEAKGATTMLINLGFDYALPLYSQDLEVDFPAAAVELKAKLASCDAWIIAGPEYNGFATPLLVNAITWSSRGDPPGEMYATFKGKTAAVIATSPGGLGGMRALNSYKELLMNLGTTCLPLSVAVGGAMKAFKEDGSLADSKMAGMLDGLITQLVHVARSEANREVACEILSTLKKAATAGEYGAVTAAT</sequence>
<dbReference type="InterPro" id="IPR050712">
    <property type="entry name" value="NAD(P)H-dep_reductase"/>
</dbReference>
<dbReference type="GO" id="GO:0016491">
    <property type="term" value="F:oxidoreductase activity"/>
    <property type="evidence" value="ECO:0007669"/>
    <property type="project" value="InterPro"/>
</dbReference>
<dbReference type="InterPro" id="IPR005025">
    <property type="entry name" value="FMN_Rdtase-like_dom"/>
</dbReference>
<dbReference type="GO" id="GO:0005829">
    <property type="term" value="C:cytosol"/>
    <property type="evidence" value="ECO:0007669"/>
    <property type="project" value="TreeGrafter"/>
</dbReference>
<dbReference type="PANTHER" id="PTHR30543">
    <property type="entry name" value="CHROMATE REDUCTASE"/>
    <property type="match status" value="1"/>
</dbReference>
<dbReference type="PANTHER" id="PTHR30543:SF21">
    <property type="entry name" value="NAD(P)H-DEPENDENT FMN REDUCTASE LOT6"/>
    <property type="match status" value="1"/>
</dbReference>
<reference evidence="2" key="1">
    <citation type="submission" date="2023-01" db="EMBL/GenBank/DDBJ databases">
        <title>Metagenome sequencing of chrysophaentin producing Chrysophaeum taylorii.</title>
        <authorList>
            <person name="Davison J."/>
            <person name="Bewley C."/>
        </authorList>
    </citation>
    <scope>NUCLEOTIDE SEQUENCE</scope>
    <source>
        <strain evidence="2">NIES-1699</strain>
    </source>
</reference>
<feature type="domain" description="NADPH-dependent FMN reductase-like" evidence="1">
    <location>
        <begin position="27"/>
        <end position="177"/>
    </location>
</feature>
<comment type="caution">
    <text evidence="2">The sequence shown here is derived from an EMBL/GenBank/DDBJ whole genome shotgun (WGS) entry which is preliminary data.</text>
</comment>
<dbReference type="Pfam" id="PF03358">
    <property type="entry name" value="FMN_red"/>
    <property type="match status" value="1"/>
</dbReference>
<keyword evidence="3" id="KW-1185">Reference proteome</keyword>
<protein>
    <recommendedName>
        <fullName evidence="1">NADPH-dependent FMN reductase-like domain-containing protein</fullName>
    </recommendedName>
</protein>
<name>A0AAD7UDL7_9STRA</name>
<evidence type="ECO:0000313" key="2">
    <source>
        <dbReference type="EMBL" id="KAJ8603308.1"/>
    </source>
</evidence>
<evidence type="ECO:0000259" key="1">
    <source>
        <dbReference type="Pfam" id="PF03358"/>
    </source>
</evidence>